<proteinExistence type="predicted"/>
<name>A0A2S2R829_9HEMI</name>
<dbReference type="GeneID" id="112679997"/>
<sequence>MMNEIISGYKATVVCIEPIISIKNFYVETEFSSEINKNIRTIIDNKKNWISVLHPKKDEIVIAKITLDNKLYRARVLMHYEDCKVYKCFLIDCGTIVDCTEFFEPCDYLQTAPPVKIHCSLNALHTIKDSLLESLTISFIDELAEYSNDLKTMDIIKIGSACIVDLEIKGLKMSKVIKPCEVTVVDIKHINLFKIRLNTTGMRKIIDVLRCVKKLSIVSIPKIFELYIAKIGDHNKRVRFMDYNNLGFEVILVDEKPNKFIVNQLFELPKSIRNTQTTDIFCSLGLNKQKYSEKKFIDICDNGKTKFLMVVIKNNDIEGHIVKLFLKYQDVTTMICK</sequence>
<dbReference type="Gene3D" id="2.30.30.140">
    <property type="match status" value="1"/>
</dbReference>
<dbReference type="AlphaFoldDB" id="A0A2S2R829"/>
<keyword evidence="3" id="KW-1185">Reference proteome</keyword>
<dbReference type="InterPro" id="IPR002999">
    <property type="entry name" value="Tudor"/>
</dbReference>
<dbReference type="SUPFAM" id="SSF63748">
    <property type="entry name" value="Tudor/PWWP/MBT"/>
    <property type="match status" value="1"/>
</dbReference>
<evidence type="ECO:0000259" key="1">
    <source>
        <dbReference type="Pfam" id="PF00567"/>
    </source>
</evidence>
<dbReference type="Pfam" id="PF00567">
    <property type="entry name" value="TUDOR"/>
    <property type="match status" value="1"/>
</dbReference>
<reference evidence="2" key="1">
    <citation type="submission" date="2018-04" db="EMBL/GenBank/DDBJ databases">
        <title>Transcriptome assembly of Sipha flava.</title>
        <authorList>
            <person name="Scully E.D."/>
            <person name="Geib S.M."/>
            <person name="Palmer N.A."/>
            <person name="Koch K."/>
            <person name="Bradshaw J."/>
            <person name="Heng-Moss T."/>
            <person name="Sarath G."/>
        </authorList>
    </citation>
    <scope>NUCLEOTIDE SEQUENCE</scope>
</reference>
<evidence type="ECO:0000313" key="4">
    <source>
        <dbReference type="RefSeq" id="XP_025405744.1"/>
    </source>
</evidence>
<evidence type="ECO:0000313" key="3">
    <source>
        <dbReference type="Proteomes" id="UP000694846"/>
    </source>
</evidence>
<dbReference type="EMBL" id="GGMS01016925">
    <property type="protein sequence ID" value="MBY86128.1"/>
    <property type="molecule type" value="Transcribed_RNA"/>
</dbReference>
<reference evidence="4" key="2">
    <citation type="submission" date="2025-04" db="UniProtKB">
        <authorList>
            <consortium name="RefSeq"/>
        </authorList>
    </citation>
    <scope>IDENTIFICATION</scope>
    <source>
        <tissue evidence="4">Whole body</tissue>
    </source>
</reference>
<accession>A0A2S2R829</accession>
<dbReference type="OrthoDB" id="9989103at2759"/>
<organism evidence="2">
    <name type="scientific">Sipha flava</name>
    <name type="common">yellow sugarcane aphid</name>
    <dbReference type="NCBI Taxonomy" id="143950"/>
    <lineage>
        <taxon>Eukaryota</taxon>
        <taxon>Metazoa</taxon>
        <taxon>Ecdysozoa</taxon>
        <taxon>Arthropoda</taxon>
        <taxon>Hexapoda</taxon>
        <taxon>Insecta</taxon>
        <taxon>Pterygota</taxon>
        <taxon>Neoptera</taxon>
        <taxon>Paraneoptera</taxon>
        <taxon>Hemiptera</taxon>
        <taxon>Sternorrhyncha</taxon>
        <taxon>Aphidomorpha</taxon>
        <taxon>Aphidoidea</taxon>
        <taxon>Aphididae</taxon>
        <taxon>Sipha</taxon>
    </lineage>
</organism>
<dbReference type="Proteomes" id="UP000694846">
    <property type="component" value="Unplaced"/>
</dbReference>
<dbReference type="RefSeq" id="XP_025405744.1">
    <property type="nucleotide sequence ID" value="XM_025549959.1"/>
</dbReference>
<gene>
    <name evidence="4" type="primary">LOC112679997</name>
    <name evidence="2" type="ORF">g.132596</name>
</gene>
<protein>
    <submittedName>
        <fullName evidence="4">Uncharacterized protein LOC112679997</fullName>
    </submittedName>
</protein>
<feature type="domain" description="Tudor" evidence="1">
    <location>
        <begin position="19"/>
        <end position="122"/>
    </location>
</feature>
<evidence type="ECO:0000313" key="2">
    <source>
        <dbReference type="EMBL" id="MBY86128.1"/>
    </source>
</evidence>